<feature type="compositionally biased region" description="Low complexity" evidence="6">
    <location>
        <begin position="1275"/>
        <end position="1285"/>
    </location>
</feature>
<sequence length="1328" mass="149652">MELSTRLSNGTDFQSEEEIFSSVFRYVDYLFRKIRPRQVFFIAVDGVSPRAKMGLLRQGAFIDAKLDRKLKEEAERNGETLSEEQSFDTYCIQPGALYHSSSSFAFELTSLQGTPFMARLSEHLHYYINKKFTEDETWRNVEVVLSGPEVPGEGEHKIMEHIRASRTQQGYNHNTRHCIYGTDADLIMLGLSTHEPHFCVLREKSRVNFLRQNGARSFDSMRFSILHLSLMREYLDLEFRNLAPVLSFEYSLENVIDDFILLTLFLGNDFLPNLPLFRMQRDGLESLLEIYKSVLPTLDGYLNMGGTISLKRLQVLLTKMAQFERQCMEKIFTEECARAWTETEREIFRQVKAYVSSTQSRSPAEPSSLSMINNFSAGERAFIRHIANGSHLNVYWDKFDATGNNIIVWTFDEASGEDCFEDTHVQDMSSLGGLDDPGHGNGRVGKGTSTAPGLSRYDELSKLDRTSNCEPEPIEASIEERILQWRSRYYKHKLGIPDSNSGDMKKLAYRYIEGLEWIVRYYYQGVPSWSWFYNYHYSPRVSDLHDINQLTFNFDVGRPFKPFEQLVAMMSPAQIENVPPTCRGLLTAPDSPILDLYPTEFEVDDTTKIVAKIPFLDEDRLMRAMETIEHKLTPEEKRRNRSSAALKVTYSTRDPTVFPSPHPDILPHIYSCRTHMEPLTFIALNGVQPLPSLGSAASLSTQLSLGFPSFKTIPHTAVLDSRSVNAHGPPETETSEARYKSIIVKVENQYEGLSGQEIAEHTISERIFIGWPYLREGLVTGVSDSTFIYDRPSSSGNRPSTVLSMRHTMRGSRQWKDKAECLEQIYSDRGILTGPVEVLILVRPLLGMQTSETGATTKEYVAESDAVDFPVQICVKMVDSEDPRFIEKDPSQLKVLFPEGTQVTFLGDTAYGSIARVTAIHDMSLTVRVECCAPHEATELKETVAVTNSETGSEYFPSHWVADLLHISPLALSKITSSFFVTAGPDDFRVNIGLDLKFDARGIKVAGYTRKEGRHWEYSDKAVALVKSYQADFPEIFEYLDMASFNMPPASDVFKDFEPKRRLRKVVRWLEAQGVPNTLERVPLSYKVLPKKTIAKLEQALDSIAKSVTEPTVKEITIEKYPSPAILPHGYSLDRMRKQVFALGDRVRMVRGSGLVSLGEKGVVVGYDNDFIDVVWDKPFILGSTLNGRCSKYRGATVDPKTCLNLTNPQLAFSMDAEKPPSPVNKPSNRYVPPHLRASQCQAGNTGSPSLSGLNPTPRGAFTRNPPGPGDAAGSWRSSNSSSSPPSVPYGTRGRGSSISNSQDVVSPSRNTFFSRGERRGSQEWRRS</sequence>
<evidence type="ECO:0000256" key="1">
    <source>
        <dbReference type="ARBA" id="ARBA00022722"/>
    </source>
</evidence>
<dbReference type="InterPro" id="IPR041412">
    <property type="entry name" value="Xrn1_helical"/>
</dbReference>
<evidence type="ECO:0000256" key="4">
    <source>
        <dbReference type="ARBA" id="ARBA00038299"/>
    </source>
</evidence>
<feature type="domain" description="Xrn1 helical" evidence="8">
    <location>
        <begin position="250"/>
        <end position="356"/>
    </location>
</feature>
<name>A0A8H5CWA3_9AGAR</name>
<organism evidence="12 13">
    <name type="scientific">Leucocoprinus leucothites</name>
    <dbReference type="NCBI Taxonomy" id="201217"/>
    <lineage>
        <taxon>Eukaryota</taxon>
        <taxon>Fungi</taxon>
        <taxon>Dikarya</taxon>
        <taxon>Basidiomycota</taxon>
        <taxon>Agaricomycotina</taxon>
        <taxon>Agaricomycetes</taxon>
        <taxon>Agaricomycetidae</taxon>
        <taxon>Agaricales</taxon>
        <taxon>Agaricineae</taxon>
        <taxon>Agaricaceae</taxon>
        <taxon>Leucocoprinus</taxon>
    </lineage>
</organism>
<comment type="subcellular location">
    <subcellularLocation>
        <location evidence="5">Cytoplasm</location>
    </subcellularLocation>
</comment>
<dbReference type="GO" id="GO:0005634">
    <property type="term" value="C:nucleus"/>
    <property type="evidence" value="ECO:0007669"/>
    <property type="project" value="TreeGrafter"/>
</dbReference>
<reference evidence="12 13" key="1">
    <citation type="journal article" date="2020" name="ISME J.">
        <title>Uncovering the hidden diversity of litter-decomposition mechanisms in mushroom-forming fungi.</title>
        <authorList>
            <person name="Floudas D."/>
            <person name="Bentzer J."/>
            <person name="Ahren D."/>
            <person name="Johansson T."/>
            <person name="Persson P."/>
            <person name="Tunlid A."/>
        </authorList>
    </citation>
    <scope>NUCLEOTIDE SEQUENCE [LARGE SCALE GENOMIC DNA]</scope>
    <source>
        <strain evidence="12 13">CBS 146.42</strain>
    </source>
</reference>
<dbReference type="GO" id="GO:0003723">
    <property type="term" value="F:RNA binding"/>
    <property type="evidence" value="ECO:0007669"/>
    <property type="project" value="UniProtKB-KW"/>
</dbReference>
<keyword evidence="5" id="KW-0963">Cytoplasm</keyword>
<evidence type="ECO:0000256" key="2">
    <source>
        <dbReference type="ARBA" id="ARBA00022801"/>
    </source>
</evidence>
<dbReference type="InterPro" id="IPR047007">
    <property type="entry name" value="XRN1_D1_sf"/>
</dbReference>
<dbReference type="InterPro" id="IPR014722">
    <property type="entry name" value="Rib_uL2_dom2"/>
</dbReference>
<evidence type="ECO:0000313" key="12">
    <source>
        <dbReference type="EMBL" id="KAF5348519.1"/>
    </source>
</evidence>
<dbReference type="EMBL" id="JAACJO010000019">
    <property type="protein sequence ID" value="KAF5348519.1"/>
    <property type="molecule type" value="Genomic_DNA"/>
</dbReference>
<proteinExistence type="inferred from homology"/>
<dbReference type="OrthoDB" id="372487at2759"/>
<dbReference type="PANTHER" id="PTHR12341">
    <property type="entry name" value="5'-&gt;3' EXORIBONUCLEASE"/>
    <property type="match status" value="1"/>
</dbReference>
<comment type="caution">
    <text evidence="12">The sequence shown here is derived from an EMBL/GenBank/DDBJ whole genome shotgun (WGS) entry which is preliminary data.</text>
</comment>
<evidence type="ECO:0000259" key="9">
    <source>
        <dbReference type="Pfam" id="PF18129"/>
    </source>
</evidence>
<keyword evidence="3 5" id="KW-0269">Exonuclease</keyword>
<dbReference type="Pfam" id="PF18332">
    <property type="entry name" value="XRN1_D1"/>
    <property type="match status" value="1"/>
</dbReference>
<dbReference type="Pfam" id="PF18334">
    <property type="entry name" value="XRN1_D2_D3"/>
    <property type="match status" value="1"/>
</dbReference>
<feature type="compositionally biased region" description="Basic and acidic residues" evidence="6">
    <location>
        <begin position="1316"/>
        <end position="1328"/>
    </location>
</feature>
<gene>
    <name evidence="12" type="ORF">D9756_009689</name>
</gene>
<dbReference type="Pfam" id="PF18129">
    <property type="entry name" value="SH3_12"/>
    <property type="match status" value="1"/>
</dbReference>
<dbReference type="EC" id="3.1.13.-" evidence="5"/>
<dbReference type="InterPro" id="IPR004859">
    <property type="entry name" value="Xrn1_N"/>
</dbReference>
<accession>A0A8H5CWA3</accession>
<comment type="similarity">
    <text evidence="4 5">Belongs to the 5'-3' exonuclease family.</text>
</comment>
<dbReference type="CDD" id="cd18673">
    <property type="entry name" value="PIN_XRN1-2-like"/>
    <property type="match status" value="1"/>
</dbReference>
<dbReference type="GO" id="GO:0016075">
    <property type="term" value="P:rRNA catabolic process"/>
    <property type="evidence" value="ECO:0007669"/>
    <property type="project" value="TreeGrafter"/>
</dbReference>
<dbReference type="GO" id="GO:0000184">
    <property type="term" value="P:nuclear-transcribed mRNA catabolic process, nonsense-mediated decay"/>
    <property type="evidence" value="ECO:0007669"/>
    <property type="project" value="UniProtKB-KW"/>
</dbReference>
<dbReference type="InterPro" id="IPR016494">
    <property type="entry name" value="5_3_exoribonuclease_1"/>
</dbReference>
<evidence type="ECO:0000259" key="11">
    <source>
        <dbReference type="Pfam" id="PF18334"/>
    </source>
</evidence>
<feature type="compositionally biased region" description="Polar residues" evidence="6">
    <location>
        <begin position="1239"/>
        <end position="1255"/>
    </location>
</feature>
<dbReference type="Pfam" id="PF17846">
    <property type="entry name" value="XRN_M"/>
    <property type="match status" value="2"/>
</dbReference>
<protein>
    <recommendedName>
        <fullName evidence="5">5'-3' exoribonuclease 1</fullName>
        <ecNumber evidence="5">3.1.13.-</ecNumber>
    </recommendedName>
</protein>
<evidence type="ECO:0000256" key="5">
    <source>
        <dbReference type="PIRNR" id="PIRNR006743"/>
    </source>
</evidence>
<dbReference type="GO" id="GO:0005737">
    <property type="term" value="C:cytoplasm"/>
    <property type="evidence" value="ECO:0007669"/>
    <property type="project" value="UniProtKB-SubCell"/>
</dbReference>
<keyword evidence="2 5" id="KW-0378">Hydrolase</keyword>
<keyword evidence="13" id="KW-1185">Reference proteome</keyword>
<feature type="domain" description="Exoribonuclease Xrn1 D2/D3" evidence="11">
    <location>
        <begin position="897"/>
        <end position="1116"/>
    </location>
</feature>
<dbReference type="Gene3D" id="3.40.50.12390">
    <property type="match status" value="2"/>
</dbReference>
<evidence type="ECO:0000259" key="7">
    <source>
        <dbReference type="Pfam" id="PF03159"/>
    </source>
</evidence>
<keyword evidence="1 5" id="KW-0540">Nuclease</keyword>
<keyword evidence="5" id="KW-0694">RNA-binding</keyword>
<comment type="function">
    <text evidence="5">Multifunctional protein that exhibits several independent functions at different levels of the cellular processes. 5'-3' exonuclease component of the nonsense-mediated mRNA decay (NMD) which is a highly conserved mRNA degradation pathway, an RNA surveillance system whose role is to identify and rid cells of mRNA with premature termination codons and thus prevents accumulation of potentially harmful truncated proteins.</text>
</comment>
<dbReference type="Proteomes" id="UP000559027">
    <property type="component" value="Unassembled WGS sequence"/>
</dbReference>
<feature type="domain" description="5'-3' exoribonuclease 1 SH3-like" evidence="9">
    <location>
        <begin position="1139"/>
        <end position="1205"/>
    </location>
</feature>
<dbReference type="PANTHER" id="PTHR12341:SF7">
    <property type="entry name" value="5'-3' EXORIBONUCLEASE 1"/>
    <property type="match status" value="1"/>
</dbReference>
<dbReference type="Gene3D" id="2.170.260.40">
    <property type="match status" value="1"/>
</dbReference>
<dbReference type="InterPro" id="IPR041385">
    <property type="entry name" value="SH3_12"/>
</dbReference>
<feature type="compositionally biased region" description="Polar residues" evidence="6">
    <location>
        <begin position="1295"/>
        <end position="1314"/>
    </location>
</feature>
<dbReference type="InterPro" id="IPR027073">
    <property type="entry name" value="5_3_exoribonuclease"/>
</dbReference>
<dbReference type="InterPro" id="IPR047008">
    <property type="entry name" value="XRN1_SH3_sf"/>
</dbReference>
<keyword evidence="5" id="KW-0866">Nonsense-mediated mRNA decay</keyword>
<evidence type="ECO:0000256" key="6">
    <source>
        <dbReference type="SAM" id="MobiDB-lite"/>
    </source>
</evidence>
<feature type="region of interest" description="Disordered" evidence="6">
    <location>
        <begin position="1214"/>
        <end position="1328"/>
    </location>
</feature>
<dbReference type="Pfam" id="PF03159">
    <property type="entry name" value="XRN_N"/>
    <property type="match status" value="1"/>
</dbReference>
<evidence type="ECO:0000256" key="3">
    <source>
        <dbReference type="ARBA" id="ARBA00022839"/>
    </source>
</evidence>
<dbReference type="Gene3D" id="1.25.40.1050">
    <property type="match status" value="1"/>
</dbReference>
<dbReference type="Gene3D" id="2.30.30.750">
    <property type="match status" value="1"/>
</dbReference>
<evidence type="ECO:0000259" key="10">
    <source>
        <dbReference type="Pfam" id="PF18332"/>
    </source>
</evidence>
<dbReference type="Gene3D" id="2.30.30.30">
    <property type="match status" value="1"/>
</dbReference>
<feature type="domain" description="Xrn1 helical" evidence="8">
    <location>
        <begin position="485"/>
        <end position="643"/>
    </location>
</feature>
<evidence type="ECO:0000313" key="13">
    <source>
        <dbReference type="Proteomes" id="UP000559027"/>
    </source>
</evidence>
<dbReference type="InterPro" id="IPR040992">
    <property type="entry name" value="XRN1_D1"/>
</dbReference>
<feature type="domain" description="Xrn1 N-terminal" evidence="7">
    <location>
        <begin position="12"/>
        <end position="204"/>
    </location>
</feature>
<feature type="domain" description="5'-3' exoribonuclease 1 D1" evidence="10">
    <location>
        <begin position="696"/>
        <end position="888"/>
    </location>
</feature>
<dbReference type="PIRSF" id="PIRSF006743">
    <property type="entry name" value="Exonuclease_Xnr1"/>
    <property type="match status" value="1"/>
</dbReference>
<feature type="region of interest" description="Disordered" evidence="6">
    <location>
        <begin position="435"/>
        <end position="455"/>
    </location>
</feature>
<dbReference type="GO" id="GO:0004534">
    <property type="term" value="F:5'-3' RNA exonuclease activity"/>
    <property type="evidence" value="ECO:0007669"/>
    <property type="project" value="TreeGrafter"/>
</dbReference>
<dbReference type="InterPro" id="IPR041106">
    <property type="entry name" value="XRN1_D2_D3"/>
</dbReference>
<evidence type="ECO:0000259" key="8">
    <source>
        <dbReference type="Pfam" id="PF17846"/>
    </source>
</evidence>